<gene>
    <name evidence="2" type="ORF">CCAP1982_LOCUS6576</name>
</gene>
<organism evidence="2 3">
    <name type="scientific">Ceratitis capitata</name>
    <name type="common">Mediterranean fruit fly</name>
    <name type="synonym">Tephritis capitata</name>
    <dbReference type="NCBI Taxonomy" id="7213"/>
    <lineage>
        <taxon>Eukaryota</taxon>
        <taxon>Metazoa</taxon>
        <taxon>Ecdysozoa</taxon>
        <taxon>Arthropoda</taxon>
        <taxon>Hexapoda</taxon>
        <taxon>Insecta</taxon>
        <taxon>Pterygota</taxon>
        <taxon>Neoptera</taxon>
        <taxon>Endopterygota</taxon>
        <taxon>Diptera</taxon>
        <taxon>Brachycera</taxon>
        <taxon>Muscomorpha</taxon>
        <taxon>Tephritoidea</taxon>
        <taxon>Tephritidae</taxon>
        <taxon>Ceratitis</taxon>
        <taxon>Ceratitis</taxon>
    </lineage>
</organism>
<evidence type="ECO:0000313" key="2">
    <source>
        <dbReference type="EMBL" id="CAD6997959.1"/>
    </source>
</evidence>
<keyword evidence="3" id="KW-1185">Reference proteome</keyword>
<evidence type="ECO:0000256" key="1">
    <source>
        <dbReference type="SAM" id="MobiDB-lite"/>
    </source>
</evidence>
<proteinExistence type="predicted"/>
<comment type="caution">
    <text evidence="2">The sequence shown here is derived from an EMBL/GenBank/DDBJ whole genome shotgun (WGS) entry which is preliminary data.</text>
</comment>
<evidence type="ECO:0000313" key="3">
    <source>
        <dbReference type="Proteomes" id="UP000606786"/>
    </source>
</evidence>
<dbReference type="AlphaFoldDB" id="A0A811UG81"/>
<dbReference type="EMBL" id="CAJHJT010000012">
    <property type="protein sequence ID" value="CAD6997959.1"/>
    <property type="molecule type" value="Genomic_DNA"/>
</dbReference>
<dbReference type="Proteomes" id="UP000606786">
    <property type="component" value="Unassembled WGS sequence"/>
</dbReference>
<name>A0A811UG81_CERCA</name>
<feature type="non-terminal residue" evidence="2">
    <location>
        <position position="1"/>
    </location>
</feature>
<reference evidence="2" key="1">
    <citation type="submission" date="2020-11" db="EMBL/GenBank/DDBJ databases">
        <authorList>
            <person name="Whitehead M."/>
        </authorList>
    </citation>
    <scope>NUCLEOTIDE SEQUENCE</scope>
    <source>
        <strain evidence="2">EGII</strain>
    </source>
</reference>
<feature type="region of interest" description="Disordered" evidence="1">
    <location>
        <begin position="38"/>
        <end position="60"/>
    </location>
</feature>
<sequence length="80" mass="9304">PEKAIWRDEEKPPTSWPYRQHPLEKLREVPKQHLANALLDGNNTQINTERRDPIKRNPSSDSIGWFNGVEVIKCVIMEKG</sequence>
<protein>
    <submittedName>
        <fullName evidence="2">(Mediterranean fruit fly) hypothetical protein</fullName>
    </submittedName>
</protein>
<accession>A0A811UG81</accession>